<accession>A0AAJ1VG05</accession>
<evidence type="ECO:0000256" key="1">
    <source>
        <dbReference type="SAM" id="Phobius"/>
    </source>
</evidence>
<dbReference type="Proteomes" id="UP001228636">
    <property type="component" value="Unassembled WGS sequence"/>
</dbReference>
<feature type="transmembrane region" description="Helical" evidence="1">
    <location>
        <begin position="60"/>
        <end position="77"/>
    </location>
</feature>
<comment type="caution">
    <text evidence="2">The sequence shown here is derived from an EMBL/GenBank/DDBJ whole genome shotgun (WGS) entry which is preliminary data.</text>
</comment>
<gene>
    <name evidence="2" type="ORF">QWY81_04810</name>
</gene>
<dbReference type="SUPFAM" id="SSF48452">
    <property type="entry name" value="TPR-like"/>
    <property type="match status" value="1"/>
</dbReference>
<proteinExistence type="predicted"/>
<organism evidence="2 3">
    <name type="scientific">Polaribacter sejongensis</name>
    <dbReference type="NCBI Taxonomy" id="985043"/>
    <lineage>
        <taxon>Bacteria</taxon>
        <taxon>Pseudomonadati</taxon>
        <taxon>Bacteroidota</taxon>
        <taxon>Flavobacteriia</taxon>
        <taxon>Flavobacteriales</taxon>
        <taxon>Flavobacteriaceae</taxon>
    </lineage>
</organism>
<dbReference type="EMBL" id="JAUFQH010000004">
    <property type="protein sequence ID" value="MDN3618774.1"/>
    <property type="molecule type" value="Genomic_DNA"/>
</dbReference>
<sequence length="263" mass="29142">MSPLIFKETMATYKKKYKAESKQVENQIDESEFETAGVLNTLDETASKSEQWIEKNNKPLFLALIAVVVLFLAYMGYTKYVVEPNETKASNELAFPRKYFNEAAIAGSGVDSLLTLGLEGADGNYGFLDIADSFSGTDAGNLANYYAGVSYLQMKKYDKAIEHLSKFDSDDELLGPVSIGAIGDAFADINQSEDALSYYEKAANKKSNDFTTPLYLFKAGQIAMELKDFGKAETLFTKIKENYSKSDQGRDIEKYIAAAKYAN</sequence>
<dbReference type="RefSeq" id="WP_261973490.1">
    <property type="nucleotide sequence ID" value="NZ_CP103460.1"/>
</dbReference>
<name>A0AAJ1VG05_9FLAO</name>
<evidence type="ECO:0000313" key="2">
    <source>
        <dbReference type="EMBL" id="MDN3618774.1"/>
    </source>
</evidence>
<dbReference type="Gene3D" id="1.25.40.10">
    <property type="entry name" value="Tetratricopeptide repeat domain"/>
    <property type="match status" value="1"/>
</dbReference>
<evidence type="ECO:0000313" key="3">
    <source>
        <dbReference type="Proteomes" id="UP001228636"/>
    </source>
</evidence>
<dbReference type="Pfam" id="PF13174">
    <property type="entry name" value="TPR_6"/>
    <property type="match status" value="2"/>
</dbReference>
<dbReference type="InterPro" id="IPR011990">
    <property type="entry name" value="TPR-like_helical_dom_sf"/>
</dbReference>
<keyword evidence="1" id="KW-0472">Membrane</keyword>
<protein>
    <submittedName>
        <fullName evidence="2">Tetratricopeptide repeat protein</fullName>
    </submittedName>
</protein>
<keyword evidence="1" id="KW-1133">Transmembrane helix</keyword>
<reference evidence="2 3" key="1">
    <citation type="journal article" date="2014" name="Int. J. Syst. Evol. Microbiol.">
        <title>Complete genome sequence of Corynebacterium casei LMG S-19264T (=DSM 44701T), isolated from a smear-ripened cheese.</title>
        <authorList>
            <consortium name="US DOE Joint Genome Institute (JGI-PGF)"/>
            <person name="Walter F."/>
            <person name="Albersmeier A."/>
            <person name="Kalinowski J."/>
            <person name="Ruckert C."/>
        </authorList>
    </citation>
    <scope>NUCLEOTIDE SEQUENCE [LARGE SCALE GENOMIC DNA]</scope>
    <source>
        <strain evidence="2 3">CECT 8670</strain>
    </source>
</reference>
<dbReference type="AlphaFoldDB" id="A0AAJ1VG05"/>
<keyword evidence="1" id="KW-0812">Transmembrane</keyword>
<dbReference type="InterPro" id="IPR019734">
    <property type="entry name" value="TPR_rpt"/>
</dbReference>